<evidence type="ECO:0000313" key="2">
    <source>
        <dbReference type="Proteomes" id="UP000027390"/>
    </source>
</evidence>
<dbReference type="Proteomes" id="UP000027390">
    <property type="component" value="Segment"/>
</dbReference>
<gene>
    <name evidence="1" type="primary">126</name>
    <name evidence="1" type="ORF">PBI_WILLIS_126</name>
</gene>
<proteinExistence type="predicted"/>
<accession>A0A068CGW0</accession>
<evidence type="ECO:0000313" key="1">
    <source>
        <dbReference type="EMBL" id="AID18202.1"/>
    </source>
</evidence>
<name>A0A068CGW0_9CAUD</name>
<dbReference type="EMBL" id="KJ595575">
    <property type="protein sequence ID" value="AID18202.1"/>
    <property type="molecule type" value="Genomic_DNA"/>
</dbReference>
<organism evidence="1 2">
    <name type="scientific">Mycobacterium phage Willis</name>
    <dbReference type="NCBI Taxonomy" id="1486404"/>
    <lineage>
        <taxon>Viruses</taxon>
        <taxon>Duplodnaviria</taxon>
        <taxon>Heunggongvirae</taxon>
        <taxon>Uroviricota</taxon>
        <taxon>Caudoviricetes</taxon>
        <taxon>Ceeclamvirinae</taxon>
        <taxon>Bixzunavirus</taxon>
        <taxon>Bixzunavirus Bxz1</taxon>
    </lineage>
</organism>
<reference evidence="1 2" key="1">
    <citation type="submission" date="2014-03" db="EMBL/GenBank/DDBJ databases">
        <authorList>
            <person name="Churilla B.M."/>
            <person name="Abrahim M.R."/>
            <person name="Burke K.A."/>
            <person name="Yu V.J."/>
            <person name="Adkins N.L."/>
            <person name="Cohen K.L."/>
            <person name="Colicchio M.A."/>
            <person name="Fasoranti T.O."/>
            <person name="Genkil J.S."/>
            <person name="Kramer Z.J."/>
            <person name="Prout A.K."/>
            <person name="Schafer C.E."/>
            <person name="Schwarz A.G."/>
            <person name="Tish M."/>
            <person name="Vispute N."/>
            <person name="Wilkes K.E."/>
            <person name="Williams C.R."/>
            <person name="Xiao X."/>
            <person name="Yoder B.A."/>
            <person name="Lapin J.S."/>
            <person name="Ott C.T."/>
            <person name="Walburn T.D."/>
            <person name="Bradley K.W."/>
            <person name="Clarke D.Q."/>
            <person name="Lewis M.F."/>
            <person name="Barker L.P."/>
            <person name="Bailey C."/>
            <person name="Asai D.J."/>
            <person name="Bowman C.A."/>
            <person name="Russell D.A."/>
            <person name="Pope W.H."/>
            <person name="Jacobs-Sera D."/>
            <person name="Hendrix R.W."/>
            <person name="Hatfull G.F."/>
        </authorList>
    </citation>
    <scope>NUCLEOTIDE SEQUENCE [LARGE SCALE GENOMIC DNA]</scope>
</reference>
<sequence length="151" mass="17148">MRVGAPVELNRVIARRAVQYAREDMRGRGWTSTGALQPYSDTGAVGISSTMKHLLIQNKGFDPFVMWWVEGRMVPITDKQTGKTRRIRGREPGKPGYVYIPGRGKIWRDQKWRHPGLKPKRFMEAAIAKAIKESKRDIRDAAMTILSGGRL</sequence>
<protein>
    <submittedName>
        <fullName evidence="1">Uncharacterized protein</fullName>
    </submittedName>
</protein>